<reference evidence="1 2" key="1">
    <citation type="submission" date="2020-06" db="EMBL/GenBank/DDBJ databases">
        <authorList>
            <person name="Li R."/>
            <person name="Bekaert M."/>
        </authorList>
    </citation>
    <scope>NUCLEOTIDE SEQUENCE [LARGE SCALE GENOMIC DNA]</scope>
    <source>
        <strain evidence="2">wild</strain>
    </source>
</reference>
<evidence type="ECO:0000313" key="1">
    <source>
        <dbReference type="EMBL" id="CAC5375543.1"/>
    </source>
</evidence>
<keyword evidence="2" id="KW-1185">Reference proteome</keyword>
<proteinExistence type="predicted"/>
<organism evidence="1 2">
    <name type="scientific">Mytilus coruscus</name>
    <name type="common">Sea mussel</name>
    <dbReference type="NCBI Taxonomy" id="42192"/>
    <lineage>
        <taxon>Eukaryota</taxon>
        <taxon>Metazoa</taxon>
        <taxon>Spiralia</taxon>
        <taxon>Lophotrochozoa</taxon>
        <taxon>Mollusca</taxon>
        <taxon>Bivalvia</taxon>
        <taxon>Autobranchia</taxon>
        <taxon>Pteriomorphia</taxon>
        <taxon>Mytilida</taxon>
        <taxon>Mytiloidea</taxon>
        <taxon>Mytilidae</taxon>
        <taxon>Mytilinae</taxon>
        <taxon>Mytilus</taxon>
    </lineage>
</organism>
<dbReference type="PANTHER" id="PTHR35558:SF1">
    <property type="entry name" value="ENDONUCLEASE_EXONUCLEASE_PHOSPHATASE DOMAIN-CONTAINING PROTEIN"/>
    <property type="match status" value="1"/>
</dbReference>
<accession>A0A6J8AWV1</accession>
<dbReference type="Proteomes" id="UP000507470">
    <property type="component" value="Unassembled WGS sequence"/>
</dbReference>
<evidence type="ECO:0000313" key="2">
    <source>
        <dbReference type="Proteomes" id="UP000507470"/>
    </source>
</evidence>
<name>A0A6J8AWV1_MYTCO</name>
<sequence length="186" mass="20978">MMRSSEYTELISTTGHAPLQWKWARQEADVPLVEPEVVPQAPILDQGPQIATCNVGVQADYNVINGEDFMQETSPISCNYNNDPLLVSLNNEIDLFVSQGLKEKNWALQYVNCALLLHQNFNVPNESKVNELAVIDGAIIVNTENRNLRVKHIDNIKAWTDAFINFAKIVIQRHPLLASDLFSYIT</sequence>
<dbReference type="PANTHER" id="PTHR35558">
    <property type="entry name" value="SGNH_HYDRO DOMAIN-CONTAINING PROTEIN"/>
    <property type="match status" value="1"/>
</dbReference>
<dbReference type="EMBL" id="CACVKT020002154">
    <property type="protein sequence ID" value="CAC5375543.1"/>
    <property type="molecule type" value="Genomic_DNA"/>
</dbReference>
<dbReference type="AlphaFoldDB" id="A0A6J8AWV1"/>
<gene>
    <name evidence="1" type="ORF">MCOR_12502</name>
</gene>
<protein>
    <submittedName>
        <fullName evidence="1">Uncharacterized protein</fullName>
    </submittedName>
</protein>